<dbReference type="InterPro" id="IPR058226">
    <property type="entry name" value="AZOBR_p60025-like"/>
</dbReference>
<feature type="transmembrane region" description="Helical" evidence="1">
    <location>
        <begin position="375"/>
        <end position="405"/>
    </location>
</feature>
<evidence type="ECO:0000313" key="3">
    <source>
        <dbReference type="Proteomes" id="UP000316083"/>
    </source>
</evidence>
<feature type="transmembrane region" description="Helical" evidence="1">
    <location>
        <begin position="242"/>
        <end position="263"/>
    </location>
</feature>
<reference evidence="2 3" key="1">
    <citation type="submission" date="2019-06" db="EMBL/GenBank/DDBJ databases">
        <title>Genomic Encyclopedia of Type Strains, Phase IV (KMG-V): Genome sequencing to study the core and pangenomes of soil and plant-associated prokaryotes.</title>
        <authorList>
            <person name="Whitman W."/>
        </authorList>
    </citation>
    <scope>NUCLEOTIDE SEQUENCE [LARGE SCALE GENOMIC DNA]</scope>
    <source>
        <strain evidence="2 3">BR 11796</strain>
    </source>
</reference>
<feature type="transmembrane region" description="Helical" evidence="1">
    <location>
        <begin position="156"/>
        <end position="176"/>
    </location>
</feature>
<gene>
    <name evidence="2" type="ORF">FBZ82_11859</name>
</gene>
<dbReference type="Proteomes" id="UP000316083">
    <property type="component" value="Unassembled WGS sequence"/>
</dbReference>
<name>A0A560AL24_AZOBR</name>
<proteinExistence type="predicted"/>
<keyword evidence="1" id="KW-0472">Membrane</keyword>
<evidence type="ECO:0000313" key="2">
    <source>
        <dbReference type="EMBL" id="TWA61058.1"/>
    </source>
</evidence>
<feature type="transmembrane region" description="Helical" evidence="1">
    <location>
        <begin position="344"/>
        <end position="369"/>
    </location>
</feature>
<accession>A0A560AL24</accession>
<comment type="caution">
    <text evidence="2">The sequence shown here is derived from an EMBL/GenBank/DDBJ whole genome shotgun (WGS) entry which is preliminary data.</text>
</comment>
<keyword evidence="1" id="KW-1133">Transmembrane helix</keyword>
<feature type="transmembrane region" description="Helical" evidence="1">
    <location>
        <begin position="12"/>
        <end position="34"/>
    </location>
</feature>
<feature type="transmembrane region" description="Helical" evidence="1">
    <location>
        <begin position="311"/>
        <end position="332"/>
    </location>
</feature>
<dbReference type="NCBIfam" id="NF046093">
    <property type="entry name" value="AZOBR_p60025_fam"/>
    <property type="match status" value="1"/>
</dbReference>
<feature type="transmembrane region" description="Helical" evidence="1">
    <location>
        <begin position="128"/>
        <end position="150"/>
    </location>
</feature>
<keyword evidence="1" id="KW-0812">Transmembrane</keyword>
<evidence type="ECO:0000256" key="1">
    <source>
        <dbReference type="SAM" id="Phobius"/>
    </source>
</evidence>
<sequence length="576" mass="62674">MKKAMAVVSRKNIAIIASVLIAVVFSLVSMFVFLGGEGRGLLQFHVLSAERWGIPADLEKRGFEPLLTVPGHSGWDGQFHFYIANDLLLQKDTAQHIDAPTYRYQRIGLPLLARGLAFLTLGDWVSPLVYWGTSVLLVAAGTAAFAWLLASVGLSPWLSLVWALSGGVQVTMLNGLPDAAADALFLIALACLCARRLWAYALAGTLAVLTRETFVVAAAGLFLFQAATAWRAGRLFSRSGILGLVPMALPGVVAILWQVSILLRFGELPSQAPGVAGGLFNFPLQGWFETLVGTYRGTHPFAGSSVPSSEFWLQPMHGVLIITAVTACVALLRTKRHQPAMGIVAAAALPFALLATMLGIGVTAFWTGYLKATSFLFVPVLLSFALLPRWGMAVLGSVITLMLALHQGAFWNRDLNDATIGANQYTNIEFLLNRPPSSFPERLDCLGEYRSNLRLVGIEPFERRAFFRAALGRSARYKLRINVTNETSRPWRYAQGDGSVYLTGRWVDPVTRELVSFPRPSQIGEELKPGESRELPLIVDVPANAPRADLIITMIQVGCAWFSEAGDPGAIRITLR</sequence>
<evidence type="ECO:0008006" key="4">
    <source>
        <dbReference type="Google" id="ProtNLM"/>
    </source>
</evidence>
<dbReference type="EMBL" id="VITF01000018">
    <property type="protein sequence ID" value="TWA61058.1"/>
    <property type="molecule type" value="Genomic_DNA"/>
</dbReference>
<organism evidence="2 3">
    <name type="scientific">Azospirillum brasilense</name>
    <dbReference type="NCBI Taxonomy" id="192"/>
    <lineage>
        <taxon>Bacteria</taxon>
        <taxon>Pseudomonadati</taxon>
        <taxon>Pseudomonadota</taxon>
        <taxon>Alphaproteobacteria</taxon>
        <taxon>Rhodospirillales</taxon>
        <taxon>Azospirillaceae</taxon>
        <taxon>Azospirillum</taxon>
    </lineage>
</organism>
<dbReference type="AlphaFoldDB" id="A0A560AL24"/>
<protein>
    <recommendedName>
        <fullName evidence="4">Glycosyltransferase RgtA/B/C/D-like domain-containing protein</fullName>
    </recommendedName>
</protein>